<dbReference type="GO" id="GO:0005680">
    <property type="term" value="C:anaphase-promoting complex"/>
    <property type="evidence" value="ECO:0007669"/>
    <property type="project" value="TreeGrafter"/>
</dbReference>
<keyword evidence="6" id="KW-1185">Reference proteome</keyword>
<dbReference type="PROSITE" id="PS50005">
    <property type="entry name" value="TPR"/>
    <property type="match status" value="1"/>
</dbReference>
<name>A0A2T9ZKL9_9FUNG</name>
<dbReference type="SMART" id="SM00028">
    <property type="entry name" value="TPR"/>
    <property type="match status" value="3"/>
</dbReference>
<comment type="caution">
    <text evidence="5">The sequence shown here is derived from an EMBL/GenBank/DDBJ whole genome shotgun (WGS) entry which is preliminary data.</text>
</comment>
<dbReference type="AlphaFoldDB" id="A0A2T9ZKL9"/>
<dbReference type="PANTHER" id="PTHR12558">
    <property type="entry name" value="CELL DIVISION CYCLE 16,23,27"/>
    <property type="match status" value="1"/>
</dbReference>
<evidence type="ECO:0000256" key="1">
    <source>
        <dbReference type="ARBA" id="ARBA00022803"/>
    </source>
</evidence>
<dbReference type="OrthoDB" id="10248520at2759"/>
<dbReference type="GO" id="GO:0031145">
    <property type="term" value="P:anaphase-promoting complex-dependent catabolic process"/>
    <property type="evidence" value="ECO:0007669"/>
    <property type="project" value="TreeGrafter"/>
</dbReference>
<dbReference type="Pfam" id="PF13181">
    <property type="entry name" value="TPR_8"/>
    <property type="match status" value="1"/>
</dbReference>
<comment type="similarity">
    <text evidence="2">Belongs to the APC3/CDC27 family.</text>
</comment>
<reference evidence="5 6" key="1">
    <citation type="journal article" date="2018" name="MBio">
        <title>Comparative Genomics Reveals the Core Gene Toolbox for the Fungus-Insect Symbiosis.</title>
        <authorList>
            <person name="Wang Y."/>
            <person name="Stata M."/>
            <person name="Wang W."/>
            <person name="Stajich J.E."/>
            <person name="White M.M."/>
            <person name="Moncalvo J.M."/>
        </authorList>
    </citation>
    <scope>NUCLEOTIDE SEQUENCE [LARGE SCALE GENOMIC DNA]</scope>
    <source>
        <strain evidence="5 6">SC-DP-2</strain>
    </source>
</reference>
<dbReference type="GO" id="GO:0016567">
    <property type="term" value="P:protein ubiquitination"/>
    <property type="evidence" value="ECO:0007669"/>
    <property type="project" value="TreeGrafter"/>
</dbReference>
<sequence length="936" mass="107440">MEMNSTNIHYIGDHYESLIKSSLDQLLTQDALYYSEQYFSLYSQNRIVSWVSSPIKNFQSNLEIPSQDLYKKGNSNYFGDSTLNLFHGISSLYWLSFVYFSMHDIEFAKEIISLNTGFLLFILKDAENYLFLETRNEERPVSSKIGSTGLKLVQLALGTLWLYANIELELYNLCESESILKNLINFFESNDLYKDLYNSEQVINSINYNHILPKLSTLYVTSGQLHIKAKREREAINSFSKALDLDPLCISAWKSLCLLRVGQKKVSNLENGLNSWKKKQLDQFMNKFQQTHSNINSHLTKNPTQPKTKDSSNNRQGFIANHVKQNKMQNMVRNSALKPTLQPYKKQSFAKSSILGQTQLIKPQIKQKKLKQSDLNNNTSKPLGNFLEPSKKRLISTANKNHAFKSQNNNFENSLDDFINLVKNTAMIYLSICEYSRESAEARIKSLPRKMVENNRDLLCFMASVNYEHGDQSRSAMYFNKVCSLDQRDIKGLGLYSSLLWQTKNINGMINLICSYDLKGDKSDVELYIMFANYFSLRNNALLSILSLYFGLQSFMGTKYFDENVNPTTINTRNLFEIDLQMIPTGRSIELDFEFDIKKKSKIFFEYSSQVTKQSSSLEDLKLVSYLYSLMGYELINLNLVKRATSSFVISTQIYRYIYNPYYGLGVLHMNRKINSVAHYYFQKACELNSNNANLNCSMAMLSESEGYDILAYQHYKLAIIASQSVALADPDGKLKDEIESSSLFISQLNSDSFLRFVMFKIAGLYFKKKDFQRCEKILLELLINDPIPESSSVYSIAIENDMGDQSDLQIHYYDILNLLGQSLSNQGKIHAANLCFEQINKGNINDFNLQSNEKEAPKSFRIVNLATFARNVQFAINAFSSHITSATLMLNQVHQINTPSMNRKQPKNIQDMSALSQNSRRVSVLAKQLINDVFT</sequence>
<feature type="region of interest" description="Disordered" evidence="4">
    <location>
        <begin position="294"/>
        <end position="315"/>
    </location>
</feature>
<feature type="repeat" description="TPR" evidence="3">
    <location>
        <begin position="216"/>
        <end position="249"/>
    </location>
</feature>
<evidence type="ECO:0000256" key="4">
    <source>
        <dbReference type="SAM" id="MobiDB-lite"/>
    </source>
</evidence>
<dbReference type="PANTHER" id="PTHR12558:SF13">
    <property type="entry name" value="CELL DIVISION CYCLE PROTEIN 27 HOMOLOG"/>
    <property type="match status" value="1"/>
</dbReference>
<dbReference type="InterPro" id="IPR019734">
    <property type="entry name" value="TPR_rpt"/>
</dbReference>
<feature type="compositionally biased region" description="Polar residues" evidence="4">
    <location>
        <begin position="294"/>
        <end position="306"/>
    </location>
</feature>
<dbReference type="STRING" id="133381.A0A2T9ZKL9"/>
<evidence type="ECO:0000313" key="5">
    <source>
        <dbReference type="EMBL" id="PVV05129.1"/>
    </source>
</evidence>
<evidence type="ECO:0000313" key="6">
    <source>
        <dbReference type="Proteomes" id="UP000245609"/>
    </source>
</evidence>
<evidence type="ECO:0000256" key="3">
    <source>
        <dbReference type="PROSITE-ProRule" id="PRU00339"/>
    </source>
</evidence>
<organism evidence="5 6">
    <name type="scientific">Smittium megazygosporum</name>
    <dbReference type="NCBI Taxonomy" id="133381"/>
    <lineage>
        <taxon>Eukaryota</taxon>
        <taxon>Fungi</taxon>
        <taxon>Fungi incertae sedis</taxon>
        <taxon>Zoopagomycota</taxon>
        <taxon>Kickxellomycotina</taxon>
        <taxon>Harpellomycetes</taxon>
        <taxon>Harpellales</taxon>
        <taxon>Legeriomycetaceae</taxon>
        <taxon>Smittium</taxon>
    </lineage>
</organism>
<dbReference type="GO" id="GO:0051301">
    <property type="term" value="P:cell division"/>
    <property type="evidence" value="ECO:0007669"/>
    <property type="project" value="TreeGrafter"/>
</dbReference>
<feature type="region of interest" description="Disordered" evidence="4">
    <location>
        <begin position="368"/>
        <end position="387"/>
    </location>
</feature>
<evidence type="ECO:0000256" key="2">
    <source>
        <dbReference type="ARBA" id="ARBA00038210"/>
    </source>
</evidence>
<proteinExistence type="inferred from homology"/>
<feature type="compositionally biased region" description="Polar residues" evidence="4">
    <location>
        <begin position="373"/>
        <end position="382"/>
    </location>
</feature>
<dbReference type="GO" id="GO:0007091">
    <property type="term" value="P:metaphase/anaphase transition of mitotic cell cycle"/>
    <property type="evidence" value="ECO:0007669"/>
    <property type="project" value="TreeGrafter"/>
</dbReference>
<dbReference type="InterPro" id="IPR011990">
    <property type="entry name" value="TPR-like_helical_dom_sf"/>
</dbReference>
<dbReference type="SUPFAM" id="SSF48452">
    <property type="entry name" value="TPR-like"/>
    <property type="match status" value="2"/>
</dbReference>
<keyword evidence="1 3" id="KW-0802">TPR repeat</keyword>
<accession>A0A2T9ZKL9</accession>
<gene>
    <name evidence="5" type="ORF">BB560_000355</name>
</gene>
<dbReference type="GO" id="GO:0005737">
    <property type="term" value="C:cytoplasm"/>
    <property type="evidence" value="ECO:0007669"/>
    <property type="project" value="TreeGrafter"/>
</dbReference>
<protein>
    <submittedName>
        <fullName evidence="5">Uncharacterized protein</fullName>
    </submittedName>
</protein>
<dbReference type="Gene3D" id="1.25.40.10">
    <property type="entry name" value="Tetratricopeptide repeat domain"/>
    <property type="match status" value="1"/>
</dbReference>
<dbReference type="Proteomes" id="UP000245609">
    <property type="component" value="Unassembled WGS sequence"/>
</dbReference>
<dbReference type="EMBL" id="MBFS01000036">
    <property type="protein sequence ID" value="PVV05129.1"/>
    <property type="molecule type" value="Genomic_DNA"/>
</dbReference>